<protein>
    <submittedName>
        <fullName evidence="1">Uncharacterized protein</fullName>
    </submittedName>
</protein>
<organism evidence="1 2">
    <name type="scientific">Blepharisma stoltei</name>
    <dbReference type="NCBI Taxonomy" id="1481888"/>
    <lineage>
        <taxon>Eukaryota</taxon>
        <taxon>Sar</taxon>
        <taxon>Alveolata</taxon>
        <taxon>Ciliophora</taxon>
        <taxon>Postciliodesmatophora</taxon>
        <taxon>Heterotrichea</taxon>
        <taxon>Heterotrichida</taxon>
        <taxon>Blepharismidae</taxon>
        <taxon>Blepharisma</taxon>
    </lineage>
</organism>
<proteinExistence type="predicted"/>
<evidence type="ECO:0000313" key="1">
    <source>
        <dbReference type="EMBL" id="CAG9311729.1"/>
    </source>
</evidence>
<sequence>MEIYLVKIKMPILSINLCKLYQLVKSIAQMKGDFIFRRKKDDADIYYLQNVRALNYKYECYISKCEWRLIVLKPPAQIGFSTT</sequence>
<name>A0AAU9IKP2_9CILI</name>
<dbReference type="EMBL" id="CAJZBQ010000005">
    <property type="protein sequence ID" value="CAG9311729.1"/>
    <property type="molecule type" value="Genomic_DNA"/>
</dbReference>
<accession>A0AAU9IKP2</accession>
<keyword evidence="2" id="KW-1185">Reference proteome</keyword>
<reference evidence="1" key="1">
    <citation type="submission" date="2021-09" db="EMBL/GenBank/DDBJ databases">
        <authorList>
            <consortium name="AG Swart"/>
            <person name="Singh M."/>
            <person name="Singh A."/>
            <person name="Seah K."/>
            <person name="Emmerich C."/>
        </authorList>
    </citation>
    <scope>NUCLEOTIDE SEQUENCE</scope>
    <source>
        <strain evidence="1">ATCC30299</strain>
    </source>
</reference>
<comment type="caution">
    <text evidence="1">The sequence shown here is derived from an EMBL/GenBank/DDBJ whole genome shotgun (WGS) entry which is preliminary data.</text>
</comment>
<dbReference type="Proteomes" id="UP001162131">
    <property type="component" value="Unassembled WGS sequence"/>
</dbReference>
<gene>
    <name evidence="1" type="ORF">BSTOLATCC_MIC4991</name>
</gene>
<evidence type="ECO:0000313" key="2">
    <source>
        <dbReference type="Proteomes" id="UP001162131"/>
    </source>
</evidence>
<dbReference type="AlphaFoldDB" id="A0AAU9IKP2"/>